<dbReference type="RefSeq" id="WP_220209287.1">
    <property type="nucleotide sequence ID" value="NZ_BNJK01000002.1"/>
</dbReference>
<sequence length="997" mass="114790">MADTSEMTNIFRFMELRAPYSLPGKVSRQNYIRDDVVSLRDEKPCRLDADLQSAESPSAIGKLVYEHVFCKRRAEGFETDLDYLLADIFQLLTPYQPLCSGLSPVGGEHAEARPLSIFELERRAYISYGNVYLLLPEQLEQIEGLKLSPQLLRALIIMERVGGSFNLPKLVKELENVFDKRPLQDVVFQRGVYTEDFRTTKRLLFDTLYLLYILRRVVSVNLEYMMDGLRVLHVLETLAVDSLIGKVKAGSLDRLQKALLESLYPEITDWNGSDTLSGLPLIQTETDFHACLTATPIIHPIFARLHWYKHPFNDLKPIGIGDLKVVKQWLIAYQAGEIAHVENVLKGEIKDRTYRHLEKTEETFSFSSDSTQESQKDTQTTDRFELKREVENIVKTELSVGANANVTYNYNSGAVIANVGANFSYKQDATDQTKLSNTFSREILAKAMERVQTRTTEQRSVTKIFETEETDKHGFNNVEGKGHVSGIYRWLDKKYKAQLFNYGKRMMFEFLIPEPAAFFIESRLCAFEATLDVPQPPEKPVPETFSLDFKPDEINETKFQELQQKYDLAEFSFPERTRSVAFINPVTGEDFFQERGIDGNGLWYAKTYTCRLNAKSYVLSKLTITGYMQYQGRNETDPKELNTLEVYIAGNQAVREQNEAAEWWQWNPGMEFSPGNTILFDSDDVALTIGFWDIGLYNLSFYAELVLGQQAYHNWQTQVFNKIRTIEQQRVDKINQEKQLAYNTEMATYRNRRDELKATSVNELLQGQSEAFNSEIIRTELKKHCLTMLTKEFAGPSDALIEKIDALQPIDDHFTFHQFQIKEELELDPPKTTFSISEANEAITYPAIIQDKAREKGRYIQFLEQAFEWQQLAYIFYPYFWARRPKWIEIMNHVDDTDPNMAAFLQAGSVKVLIAVTPAYECAVQHFLATREPWEGGPTPVIGDPLFIPLYEEVRKRQDDLYNAIPEGEPWTFVLPTSLIYLENSSTTLPTFPDHTA</sequence>
<evidence type="ECO:0000313" key="1">
    <source>
        <dbReference type="EMBL" id="GHO98569.1"/>
    </source>
</evidence>
<keyword evidence="2" id="KW-1185">Reference proteome</keyword>
<accession>A0A8J3IVE7</accession>
<gene>
    <name evidence="1" type="ORF">KSF_086170</name>
</gene>
<protein>
    <submittedName>
        <fullName evidence="1">Uncharacterized protein</fullName>
    </submittedName>
</protein>
<proteinExistence type="predicted"/>
<dbReference type="AlphaFoldDB" id="A0A8J3IVE7"/>
<comment type="caution">
    <text evidence="1">The sequence shown here is derived from an EMBL/GenBank/DDBJ whole genome shotgun (WGS) entry which is preliminary data.</text>
</comment>
<evidence type="ECO:0000313" key="2">
    <source>
        <dbReference type="Proteomes" id="UP000597444"/>
    </source>
</evidence>
<reference evidence="1" key="1">
    <citation type="submission" date="2020-10" db="EMBL/GenBank/DDBJ databases">
        <title>Taxonomic study of unclassified bacteria belonging to the class Ktedonobacteria.</title>
        <authorList>
            <person name="Yabe S."/>
            <person name="Wang C.M."/>
            <person name="Zheng Y."/>
            <person name="Sakai Y."/>
            <person name="Cavaletti L."/>
            <person name="Monciardini P."/>
            <person name="Donadio S."/>
        </authorList>
    </citation>
    <scope>NUCLEOTIDE SEQUENCE</scope>
    <source>
        <strain evidence="1">ID150040</strain>
    </source>
</reference>
<dbReference type="Proteomes" id="UP000597444">
    <property type="component" value="Unassembled WGS sequence"/>
</dbReference>
<dbReference type="EMBL" id="BNJK01000002">
    <property type="protein sequence ID" value="GHO98569.1"/>
    <property type="molecule type" value="Genomic_DNA"/>
</dbReference>
<organism evidence="1 2">
    <name type="scientific">Reticulibacter mediterranei</name>
    <dbReference type="NCBI Taxonomy" id="2778369"/>
    <lineage>
        <taxon>Bacteria</taxon>
        <taxon>Bacillati</taxon>
        <taxon>Chloroflexota</taxon>
        <taxon>Ktedonobacteria</taxon>
        <taxon>Ktedonobacterales</taxon>
        <taxon>Reticulibacteraceae</taxon>
        <taxon>Reticulibacter</taxon>
    </lineage>
</organism>
<name>A0A8J3IVE7_9CHLR</name>